<feature type="transmembrane region" description="Helical" evidence="1">
    <location>
        <begin position="6"/>
        <end position="24"/>
    </location>
</feature>
<keyword evidence="3" id="KW-1185">Reference proteome</keyword>
<reference evidence="3" key="1">
    <citation type="journal article" date="2019" name="Int. J. Syst. Evol. Microbiol.">
        <title>The Global Catalogue of Microorganisms (GCM) 10K type strain sequencing project: providing services to taxonomists for standard genome sequencing and annotation.</title>
        <authorList>
            <consortium name="The Broad Institute Genomics Platform"/>
            <consortium name="The Broad Institute Genome Sequencing Center for Infectious Disease"/>
            <person name="Wu L."/>
            <person name="Ma J."/>
        </authorList>
    </citation>
    <scope>NUCLEOTIDE SEQUENCE [LARGE SCALE GENOMIC DNA]</scope>
    <source>
        <strain evidence="3">CCUG 54527</strain>
    </source>
</reference>
<proteinExistence type="predicted"/>
<comment type="caution">
    <text evidence="2">The sequence shown here is derived from an EMBL/GenBank/DDBJ whole genome shotgun (WGS) entry which is preliminary data.</text>
</comment>
<keyword evidence="1" id="KW-1133">Transmembrane helix</keyword>
<accession>A0ABW1L995</accession>
<keyword evidence="1" id="KW-0812">Transmembrane</keyword>
<sequence>MNKSVIGWSLTVILGISFIVLSVYTSNLKEELIGLEDKSYSTFYFDMTREIKIMENILVFEKEIIEGNGDLESFKQLFDLSSYSVLERPSFPLKMSETEVIEFNKKRLMIMENILNFQNAKSKDDRKTAIVEFEQGLKDYKKTYDAWLELENKCSDMGGFCTRRD</sequence>
<organism evidence="2 3">
    <name type="scientific">Paenisporosarcina macmurdoensis</name>
    <dbReference type="NCBI Taxonomy" id="212659"/>
    <lineage>
        <taxon>Bacteria</taxon>
        <taxon>Bacillati</taxon>
        <taxon>Bacillota</taxon>
        <taxon>Bacilli</taxon>
        <taxon>Bacillales</taxon>
        <taxon>Caryophanaceae</taxon>
        <taxon>Paenisporosarcina</taxon>
    </lineage>
</organism>
<evidence type="ECO:0008006" key="4">
    <source>
        <dbReference type="Google" id="ProtNLM"/>
    </source>
</evidence>
<keyword evidence="1" id="KW-0472">Membrane</keyword>
<dbReference type="Proteomes" id="UP001596170">
    <property type="component" value="Unassembled WGS sequence"/>
</dbReference>
<gene>
    <name evidence="2" type="ORF">ACFPYN_09555</name>
</gene>
<evidence type="ECO:0000313" key="2">
    <source>
        <dbReference type="EMBL" id="MFC6039663.1"/>
    </source>
</evidence>
<evidence type="ECO:0000256" key="1">
    <source>
        <dbReference type="SAM" id="Phobius"/>
    </source>
</evidence>
<name>A0ABW1L995_9BACL</name>
<evidence type="ECO:0000313" key="3">
    <source>
        <dbReference type="Proteomes" id="UP001596170"/>
    </source>
</evidence>
<protein>
    <recommendedName>
        <fullName evidence="4">Chemotaxis methyl-accepting receptor HlyB-like 4HB MCP domain-containing protein</fullName>
    </recommendedName>
</protein>
<dbReference type="EMBL" id="JBHSRI010000015">
    <property type="protein sequence ID" value="MFC6039663.1"/>
    <property type="molecule type" value="Genomic_DNA"/>
</dbReference>
<dbReference type="RefSeq" id="WP_377733793.1">
    <property type="nucleotide sequence ID" value="NZ_JBHSRI010000015.1"/>
</dbReference>